<dbReference type="InterPro" id="IPR036412">
    <property type="entry name" value="HAD-like_sf"/>
</dbReference>
<dbReference type="Gene3D" id="1.20.120.1600">
    <property type="match status" value="1"/>
</dbReference>
<dbReference type="InterPro" id="IPR051540">
    <property type="entry name" value="S-2-haloacid_dehalogenase"/>
</dbReference>
<dbReference type="SFLD" id="SFLDS00003">
    <property type="entry name" value="Haloacid_Dehalogenase"/>
    <property type="match status" value="1"/>
</dbReference>
<evidence type="ECO:0000256" key="1">
    <source>
        <dbReference type="ARBA" id="ARBA00022801"/>
    </source>
</evidence>
<dbReference type="EMBL" id="JBHSWE010000001">
    <property type="protein sequence ID" value="MFC6670317.1"/>
    <property type="molecule type" value="Genomic_DNA"/>
</dbReference>
<dbReference type="SUPFAM" id="SSF56784">
    <property type="entry name" value="HAD-like"/>
    <property type="match status" value="1"/>
</dbReference>
<name>A0ABW1ZYQ3_9GAMM</name>
<dbReference type="PANTHER" id="PTHR43316">
    <property type="entry name" value="HYDROLASE, HALOACID DELAHOGENASE-RELATED"/>
    <property type="match status" value="1"/>
</dbReference>
<keyword evidence="1 2" id="KW-0378">Hydrolase</keyword>
<dbReference type="InterPro" id="IPR006439">
    <property type="entry name" value="HAD-SF_hydro_IA"/>
</dbReference>
<dbReference type="EC" id="3.1.3.-" evidence="2"/>
<dbReference type="Pfam" id="PF00702">
    <property type="entry name" value="Hydrolase"/>
    <property type="match status" value="1"/>
</dbReference>
<protein>
    <submittedName>
        <fullName evidence="2">HAD family hydrolase</fullName>
        <ecNumber evidence="2">3.1.3.-</ecNumber>
    </submittedName>
</protein>
<proteinExistence type="predicted"/>
<reference evidence="3" key="1">
    <citation type="journal article" date="2019" name="Int. J. Syst. Evol. Microbiol.">
        <title>The Global Catalogue of Microorganisms (GCM) 10K type strain sequencing project: providing services to taxonomists for standard genome sequencing and annotation.</title>
        <authorList>
            <consortium name="The Broad Institute Genomics Platform"/>
            <consortium name="The Broad Institute Genome Sequencing Center for Infectious Disease"/>
            <person name="Wu L."/>
            <person name="Ma J."/>
        </authorList>
    </citation>
    <scope>NUCLEOTIDE SEQUENCE [LARGE SCALE GENOMIC DNA]</scope>
    <source>
        <strain evidence="3">NBRC 111756</strain>
    </source>
</reference>
<sequence length="241" mass="26875">MIKCVTFDLDDTLWAVDPVIEAANRSLFDWLARNAELFTRQFSLADLPRLRSEVLERHPEIAHSVTQIRLRLLEQGLLTAGYSQPRAEALALQAFEVFLDGRNQVEFFEHAVTMLQILRERGLMIGALSNGNADVDRVGLGQYFDFQFNADGTGTEKPHPLMFEQALEKTGLRPEQVVHVGDNPVADIEGAHNAGYWTIWVNLNAQAWPGGPAPDQTVRCLSEVPRALTEIAEIAASRVTL</sequence>
<dbReference type="Gene3D" id="3.40.50.1000">
    <property type="entry name" value="HAD superfamily/HAD-like"/>
    <property type="match status" value="1"/>
</dbReference>
<dbReference type="InterPro" id="IPR023214">
    <property type="entry name" value="HAD_sf"/>
</dbReference>
<dbReference type="GO" id="GO:0016787">
    <property type="term" value="F:hydrolase activity"/>
    <property type="evidence" value="ECO:0007669"/>
    <property type="project" value="UniProtKB-KW"/>
</dbReference>
<evidence type="ECO:0000313" key="3">
    <source>
        <dbReference type="Proteomes" id="UP001596422"/>
    </source>
</evidence>
<dbReference type="PRINTS" id="PR00413">
    <property type="entry name" value="HADHALOGNASE"/>
</dbReference>
<evidence type="ECO:0000313" key="2">
    <source>
        <dbReference type="EMBL" id="MFC6670317.1"/>
    </source>
</evidence>
<gene>
    <name evidence="2" type="ORF">ACFQDL_09680</name>
</gene>
<comment type="caution">
    <text evidence="2">The sequence shown here is derived from an EMBL/GenBank/DDBJ whole genome shotgun (WGS) entry which is preliminary data.</text>
</comment>
<dbReference type="RefSeq" id="WP_379908819.1">
    <property type="nucleotide sequence ID" value="NZ_JBHSWE010000001.1"/>
</dbReference>
<organism evidence="2 3">
    <name type="scientific">Marinobacterium aestuariivivens</name>
    <dbReference type="NCBI Taxonomy" id="1698799"/>
    <lineage>
        <taxon>Bacteria</taxon>
        <taxon>Pseudomonadati</taxon>
        <taxon>Pseudomonadota</taxon>
        <taxon>Gammaproteobacteria</taxon>
        <taxon>Oceanospirillales</taxon>
        <taxon>Oceanospirillaceae</taxon>
        <taxon>Marinobacterium</taxon>
    </lineage>
</organism>
<dbReference type="NCBIfam" id="TIGR01549">
    <property type="entry name" value="HAD-SF-IA-v1"/>
    <property type="match status" value="1"/>
</dbReference>
<dbReference type="Proteomes" id="UP001596422">
    <property type="component" value="Unassembled WGS sequence"/>
</dbReference>
<keyword evidence="3" id="KW-1185">Reference proteome</keyword>
<dbReference type="SFLD" id="SFLDG01129">
    <property type="entry name" value="C1.5:_HAD__Beta-PGM__Phosphata"/>
    <property type="match status" value="1"/>
</dbReference>
<dbReference type="NCBIfam" id="TIGR01509">
    <property type="entry name" value="HAD-SF-IA-v3"/>
    <property type="match status" value="1"/>
</dbReference>
<accession>A0ABW1ZYQ3</accession>